<keyword evidence="1" id="KW-0472">Membrane</keyword>
<dbReference type="EMBL" id="JACRUL010000075">
    <property type="protein sequence ID" value="MBC5846135.1"/>
    <property type="molecule type" value="Genomic_DNA"/>
</dbReference>
<comment type="caution">
    <text evidence="3">The sequence shown here is derived from an EMBL/GenBank/DDBJ whole genome shotgun (WGS) entry which is preliminary data.</text>
</comment>
<dbReference type="PANTHER" id="PTHR39430:SF1">
    <property type="entry name" value="PROTEASE"/>
    <property type="match status" value="1"/>
</dbReference>
<evidence type="ECO:0000313" key="4">
    <source>
        <dbReference type="Proteomes" id="UP000641454"/>
    </source>
</evidence>
<feature type="transmembrane region" description="Helical" evidence="1">
    <location>
        <begin position="12"/>
        <end position="35"/>
    </location>
</feature>
<sequence length="285" mass="31909">MKIPSKDNHQGLFHALIIILPYVFITGILQITGSYLIGYDYMSQPRVPKTELQSLVIQACTTIGSIITVVVMLENKSIKSFIAVGFQNIALKKDLLLGLLTGFIIMLVGFLTLYFTNQIRYESFDFDVIKLLISFGTFVLVALSEELLCRGFMLNNLMKSYNKYVALVLSSAIFSLIHIGNPYISTLNLIGLFVAGLLLGISYIYTGRLWFPIALHFSWNFFQGSVFGFNVSGINNYSLITTHLPSSNLWNGGDFGFEGSILSVVFQIIAIYFVARHYQQEPSSL</sequence>
<dbReference type="RefSeq" id="WP_187021488.1">
    <property type="nucleotide sequence ID" value="NZ_JACRUK010000073.1"/>
</dbReference>
<keyword evidence="1" id="KW-1133">Transmembrane helix</keyword>
<organism evidence="3 4">
    <name type="scientific">Flavobacterium muglaense</name>
    <dbReference type="NCBI Taxonomy" id="2764716"/>
    <lineage>
        <taxon>Bacteria</taxon>
        <taxon>Pseudomonadati</taxon>
        <taxon>Bacteroidota</taxon>
        <taxon>Flavobacteriia</taxon>
        <taxon>Flavobacteriales</taxon>
        <taxon>Flavobacteriaceae</taxon>
        <taxon>Flavobacterium</taxon>
    </lineage>
</organism>
<dbReference type="Pfam" id="PF02517">
    <property type="entry name" value="Rce1-like"/>
    <property type="match status" value="1"/>
</dbReference>
<dbReference type="GO" id="GO:0080120">
    <property type="term" value="P:CAAX-box protein maturation"/>
    <property type="evidence" value="ECO:0007669"/>
    <property type="project" value="UniProtKB-ARBA"/>
</dbReference>
<feature type="transmembrane region" description="Helical" evidence="1">
    <location>
        <begin position="255"/>
        <end position="275"/>
    </location>
</feature>
<dbReference type="GO" id="GO:0008237">
    <property type="term" value="F:metallopeptidase activity"/>
    <property type="evidence" value="ECO:0007669"/>
    <property type="project" value="UniProtKB-KW"/>
</dbReference>
<dbReference type="Proteomes" id="UP000641454">
    <property type="component" value="Unassembled WGS sequence"/>
</dbReference>
<protein>
    <submittedName>
        <fullName evidence="3">CPBP family intramembrane metalloprotease</fullName>
    </submittedName>
</protein>
<reference evidence="3 4" key="1">
    <citation type="submission" date="2020-08" db="EMBL/GenBank/DDBJ databases">
        <title>Description of novel Flavobacterium F-392 isolate.</title>
        <authorList>
            <person name="Saticioglu I.B."/>
            <person name="Duman M."/>
            <person name="Altun S."/>
        </authorList>
    </citation>
    <scope>NUCLEOTIDE SEQUENCE [LARGE SCALE GENOMIC DNA]</scope>
    <source>
        <strain evidence="3 4">F-392</strain>
    </source>
</reference>
<feature type="transmembrane region" description="Helical" evidence="1">
    <location>
        <begin position="186"/>
        <end position="205"/>
    </location>
</feature>
<keyword evidence="3" id="KW-0482">Metalloprotease</keyword>
<accession>A0A923N3J3</accession>
<feature type="transmembrane region" description="Helical" evidence="1">
    <location>
        <begin position="128"/>
        <end position="149"/>
    </location>
</feature>
<keyword evidence="1" id="KW-0812">Transmembrane</keyword>
<feature type="transmembrane region" description="Helical" evidence="1">
    <location>
        <begin position="95"/>
        <end position="116"/>
    </location>
</feature>
<feature type="transmembrane region" description="Helical" evidence="1">
    <location>
        <begin position="55"/>
        <end position="74"/>
    </location>
</feature>
<feature type="transmembrane region" description="Helical" evidence="1">
    <location>
        <begin position="217"/>
        <end position="235"/>
    </location>
</feature>
<evidence type="ECO:0000313" key="3">
    <source>
        <dbReference type="EMBL" id="MBC5846135.1"/>
    </source>
</evidence>
<dbReference type="PANTHER" id="PTHR39430">
    <property type="entry name" value="MEMBRANE-ASSOCIATED PROTEASE-RELATED"/>
    <property type="match status" value="1"/>
</dbReference>
<dbReference type="AlphaFoldDB" id="A0A923N3J3"/>
<dbReference type="GO" id="GO:0004175">
    <property type="term" value="F:endopeptidase activity"/>
    <property type="evidence" value="ECO:0007669"/>
    <property type="project" value="UniProtKB-ARBA"/>
</dbReference>
<name>A0A923N3J3_9FLAO</name>
<evidence type="ECO:0000259" key="2">
    <source>
        <dbReference type="Pfam" id="PF02517"/>
    </source>
</evidence>
<feature type="domain" description="CAAX prenyl protease 2/Lysostaphin resistance protein A-like" evidence="2">
    <location>
        <begin position="131"/>
        <end position="222"/>
    </location>
</feature>
<dbReference type="InterPro" id="IPR003675">
    <property type="entry name" value="Rce1/LyrA-like_dom"/>
</dbReference>
<evidence type="ECO:0000256" key="1">
    <source>
        <dbReference type="SAM" id="Phobius"/>
    </source>
</evidence>
<proteinExistence type="predicted"/>
<keyword evidence="3" id="KW-0645">Protease</keyword>
<feature type="transmembrane region" description="Helical" evidence="1">
    <location>
        <begin position="161"/>
        <end position="180"/>
    </location>
</feature>
<gene>
    <name evidence="3" type="ORF">H8R25_17090</name>
</gene>
<keyword evidence="4" id="KW-1185">Reference proteome</keyword>
<keyword evidence="3" id="KW-0378">Hydrolase</keyword>